<protein>
    <submittedName>
        <fullName evidence="2">DNA-deoxyinosine glycosylase</fullName>
        <ecNumber evidence="2">3.2.2.15</ecNumber>
    </submittedName>
</protein>
<dbReference type="EC" id="3.2.2.15" evidence="2"/>
<dbReference type="SMART" id="SM00987">
    <property type="entry name" value="UreE_C"/>
    <property type="match status" value="1"/>
</dbReference>
<dbReference type="InterPro" id="IPR005122">
    <property type="entry name" value="Uracil-DNA_glycosylase-like"/>
</dbReference>
<keyword evidence="2" id="KW-0378">Hydrolase</keyword>
<evidence type="ECO:0000259" key="1">
    <source>
        <dbReference type="SMART" id="SM00986"/>
    </source>
</evidence>
<evidence type="ECO:0000313" key="3">
    <source>
        <dbReference type="Proteomes" id="UP001139451"/>
    </source>
</evidence>
<name>A0A9X2HK47_9SPHN</name>
<dbReference type="RefSeq" id="WP_254293533.1">
    <property type="nucleotide sequence ID" value="NZ_JAMLDX010000008.1"/>
</dbReference>
<dbReference type="EMBL" id="JAMLDX010000008">
    <property type="protein sequence ID" value="MCP3731182.1"/>
    <property type="molecule type" value="Genomic_DNA"/>
</dbReference>
<evidence type="ECO:0000313" key="2">
    <source>
        <dbReference type="EMBL" id="MCP3731182.1"/>
    </source>
</evidence>
<dbReference type="AlphaFoldDB" id="A0A9X2HK47"/>
<dbReference type="SMART" id="SM00986">
    <property type="entry name" value="UDG"/>
    <property type="match status" value="1"/>
</dbReference>
<dbReference type="InterPro" id="IPR026353">
    <property type="entry name" value="Hypoxan-DNA_Glyclase"/>
</dbReference>
<dbReference type="SUPFAM" id="SSF52141">
    <property type="entry name" value="Uracil-DNA glycosylase-like"/>
    <property type="match status" value="1"/>
</dbReference>
<feature type="domain" description="Uracil-DNA glycosylase-like" evidence="1">
    <location>
        <begin position="11"/>
        <end position="161"/>
    </location>
</feature>
<gene>
    <name evidence="2" type="ORF">M9978_12155</name>
</gene>
<reference evidence="2" key="1">
    <citation type="submission" date="2022-05" db="EMBL/GenBank/DDBJ databases">
        <title>Sphingomonas sp. strain MG17 Genome sequencing and assembly.</title>
        <authorList>
            <person name="Kim I."/>
        </authorList>
    </citation>
    <scope>NUCLEOTIDE SEQUENCE</scope>
    <source>
        <strain evidence="2">MG17</strain>
    </source>
</reference>
<keyword evidence="3" id="KW-1185">Reference proteome</keyword>
<sequence>MQSTALKSSFPPVADAHTHLLICGSLPGERSLAQRQYYAHPQNQFWPLISAVIGRDLTTLAYPDRLAALLDHHIGLWDVVATARREGSADAALADIAPNDIAALAATLPGLRAIAFNGGTALKHGLRQLGPTSLATIALPSSSPLHTVGLAAKLPAWLALREHLTDHPPQTRVTIL</sequence>
<dbReference type="InterPro" id="IPR036895">
    <property type="entry name" value="Uracil-DNA_glycosylase-like_sf"/>
</dbReference>
<proteinExistence type="predicted"/>
<keyword evidence="2" id="KW-0326">Glycosidase</keyword>
<dbReference type="CDD" id="cd10032">
    <property type="entry name" value="UDG-F6_HDG"/>
    <property type="match status" value="1"/>
</dbReference>
<organism evidence="2 3">
    <name type="scientific">Sphingomonas tagetis</name>
    <dbReference type="NCBI Taxonomy" id="2949092"/>
    <lineage>
        <taxon>Bacteria</taxon>
        <taxon>Pseudomonadati</taxon>
        <taxon>Pseudomonadota</taxon>
        <taxon>Alphaproteobacteria</taxon>
        <taxon>Sphingomonadales</taxon>
        <taxon>Sphingomonadaceae</taxon>
        <taxon>Sphingomonas</taxon>
    </lineage>
</organism>
<dbReference type="GO" id="GO:0033958">
    <property type="term" value="F:DNA-deoxyinosine glycosylase activity"/>
    <property type="evidence" value="ECO:0007669"/>
    <property type="project" value="UniProtKB-EC"/>
</dbReference>
<accession>A0A9X2HK47</accession>
<comment type="caution">
    <text evidence="2">The sequence shown here is derived from an EMBL/GenBank/DDBJ whole genome shotgun (WGS) entry which is preliminary data.</text>
</comment>
<dbReference type="Pfam" id="PF03167">
    <property type="entry name" value="UDG"/>
    <property type="match status" value="1"/>
</dbReference>
<dbReference type="Gene3D" id="3.40.470.10">
    <property type="entry name" value="Uracil-DNA glycosylase-like domain"/>
    <property type="match status" value="1"/>
</dbReference>
<dbReference type="NCBIfam" id="TIGR04274">
    <property type="entry name" value="hypoxanDNAglyco"/>
    <property type="match status" value="1"/>
</dbReference>
<dbReference type="Proteomes" id="UP001139451">
    <property type="component" value="Unassembled WGS sequence"/>
</dbReference>